<dbReference type="Gramene" id="QL02p010532:mrna">
    <property type="protein sequence ID" value="QL02p010532:mrna:CDS:1"/>
    <property type="gene ID" value="QL02p010532"/>
</dbReference>
<proteinExistence type="predicted"/>
<name>A0A7N2QYD9_QUELO</name>
<accession>A0A7N2QYD9</accession>
<evidence type="ECO:0000256" key="1">
    <source>
        <dbReference type="SAM" id="MobiDB-lite"/>
    </source>
</evidence>
<evidence type="ECO:0000313" key="2">
    <source>
        <dbReference type="EnsemblPlants" id="QL02p010532:mrna:CDS:1"/>
    </source>
</evidence>
<dbReference type="Proteomes" id="UP000594261">
    <property type="component" value="Chromosome 2"/>
</dbReference>
<reference evidence="2" key="2">
    <citation type="submission" date="2021-01" db="UniProtKB">
        <authorList>
            <consortium name="EnsemblPlants"/>
        </authorList>
    </citation>
    <scope>IDENTIFICATION</scope>
</reference>
<sequence length="184" mass="20113">MRFEPMGITDVPATESDERLEAATAVARVPDYRAHRKTQNGNHEFGGSGPEIQEKISEVNAAQISIVDELMPKLTPGGDVHPNLNVKSKGVSNTTNSSLGHTKLKPNKPKLTWTRLNRMDVGPIESVGIIMKFTTGKRGMEDALTAECNRDTEPTSHKRSNVVREDGNTINISAGVDDHPCQEK</sequence>
<dbReference type="EnsemblPlants" id="QL02p010532:mrna">
    <property type="protein sequence ID" value="QL02p010532:mrna:CDS:1"/>
    <property type="gene ID" value="QL02p010532"/>
</dbReference>
<dbReference type="AlphaFoldDB" id="A0A7N2QYD9"/>
<feature type="compositionally biased region" description="Basic and acidic residues" evidence="1">
    <location>
        <begin position="149"/>
        <end position="167"/>
    </location>
</feature>
<evidence type="ECO:0000313" key="3">
    <source>
        <dbReference type="Proteomes" id="UP000594261"/>
    </source>
</evidence>
<feature type="region of interest" description="Disordered" evidence="1">
    <location>
        <begin position="149"/>
        <end position="184"/>
    </location>
</feature>
<keyword evidence="3" id="KW-1185">Reference proteome</keyword>
<reference evidence="3" key="1">
    <citation type="journal article" date="2016" name="G3 (Bethesda)">
        <title>First Draft Assembly and Annotation of the Genome of a California Endemic Oak Quercus lobata Nee (Fagaceae).</title>
        <authorList>
            <person name="Sork V.L."/>
            <person name="Fitz-Gibbon S.T."/>
            <person name="Puiu D."/>
            <person name="Crepeau M."/>
            <person name="Gugger P.F."/>
            <person name="Sherman R."/>
            <person name="Stevens K."/>
            <person name="Langley C.H."/>
            <person name="Pellegrini M."/>
            <person name="Salzberg S.L."/>
        </authorList>
    </citation>
    <scope>NUCLEOTIDE SEQUENCE [LARGE SCALE GENOMIC DNA]</scope>
    <source>
        <strain evidence="3">cv. SW786</strain>
    </source>
</reference>
<feature type="region of interest" description="Disordered" evidence="1">
    <location>
        <begin position="79"/>
        <end position="98"/>
    </location>
</feature>
<protein>
    <submittedName>
        <fullName evidence="2">Uncharacterized protein</fullName>
    </submittedName>
</protein>
<organism evidence="2 3">
    <name type="scientific">Quercus lobata</name>
    <name type="common">Valley oak</name>
    <dbReference type="NCBI Taxonomy" id="97700"/>
    <lineage>
        <taxon>Eukaryota</taxon>
        <taxon>Viridiplantae</taxon>
        <taxon>Streptophyta</taxon>
        <taxon>Embryophyta</taxon>
        <taxon>Tracheophyta</taxon>
        <taxon>Spermatophyta</taxon>
        <taxon>Magnoliopsida</taxon>
        <taxon>eudicotyledons</taxon>
        <taxon>Gunneridae</taxon>
        <taxon>Pentapetalae</taxon>
        <taxon>rosids</taxon>
        <taxon>fabids</taxon>
        <taxon>Fagales</taxon>
        <taxon>Fagaceae</taxon>
        <taxon>Quercus</taxon>
    </lineage>
</organism>
<feature type="region of interest" description="Disordered" evidence="1">
    <location>
        <begin position="25"/>
        <end position="50"/>
    </location>
</feature>
<dbReference type="InParanoid" id="A0A7N2QYD9"/>